<dbReference type="PANTHER" id="PTHR30203:SF33">
    <property type="entry name" value="BLR4455 PROTEIN"/>
    <property type="match status" value="1"/>
</dbReference>
<keyword evidence="2" id="KW-0449">Lipoprotein</keyword>
<comment type="subcellular location">
    <subcellularLocation>
        <location evidence="2">Cell membrane</location>
        <topology evidence="2">Lipid-anchor</topology>
    </subcellularLocation>
</comment>
<gene>
    <name evidence="4" type="ORF">C2L97_21115</name>
</gene>
<organism evidence="4">
    <name type="scientific">Ralstonia solanacearum</name>
    <name type="common">Pseudomonas solanacearum</name>
    <dbReference type="NCBI Taxonomy" id="305"/>
    <lineage>
        <taxon>Bacteria</taxon>
        <taxon>Pseudomonadati</taxon>
        <taxon>Pseudomonadota</taxon>
        <taxon>Betaproteobacteria</taxon>
        <taxon>Burkholderiales</taxon>
        <taxon>Burkholderiaceae</taxon>
        <taxon>Ralstonia</taxon>
        <taxon>Ralstonia solanacearum species complex</taxon>
    </lineage>
</organism>
<keyword evidence="2" id="KW-0732">Signal</keyword>
<dbReference type="PANTHER" id="PTHR30203">
    <property type="entry name" value="OUTER MEMBRANE CATION EFFLUX PROTEIN"/>
    <property type="match status" value="1"/>
</dbReference>
<keyword evidence="2" id="KW-0812">Transmembrane</keyword>
<dbReference type="EMBL" id="CP026093">
    <property type="protein sequence ID" value="AYB58459.1"/>
    <property type="molecule type" value="Genomic_DNA"/>
</dbReference>
<dbReference type="GO" id="GO:0015562">
    <property type="term" value="F:efflux transmembrane transporter activity"/>
    <property type="evidence" value="ECO:0007669"/>
    <property type="project" value="InterPro"/>
</dbReference>
<dbReference type="Gene3D" id="1.10.287.2460">
    <property type="match status" value="1"/>
</dbReference>
<dbReference type="PROSITE" id="PS51257">
    <property type="entry name" value="PROKAR_LIPOPROTEIN"/>
    <property type="match status" value="1"/>
</dbReference>
<feature type="chain" id="PRO_5033101963" evidence="2">
    <location>
        <begin position="33"/>
        <end position="542"/>
    </location>
</feature>
<dbReference type="SUPFAM" id="SSF56954">
    <property type="entry name" value="Outer membrane efflux proteins (OEP)"/>
    <property type="match status" value="1"/>
</dbReference>
<dbReference type="Gene3D" id="2.20.200.10">
    <property type="entry name" value="Outer membrane efflux proteins (OEP)"/>
    <property type="match status" value="1"/>
</dbReference>
<feature type="coiled-coil region" evidence="3">
    <location>
        <begin position="392"/>
        <end position="423"/>
    </location>
</feature>
<keyword evidence="2" id="KW-0472">Membrane</keyword>
<dbReference type="InterPro" id="IPR010131">
    <property type="entry name" value="MdtP/NodT-like"/>
</dbReference>
<dbReference type="InterPro" id="IPR003423">
    <property type="entry name" value="OMP_efflux"/>
</dbReference>
<evidence type="ECO:0000256" key="3">
    <source>
        <dbReference type="SAM" id="Coils"/>
    </source>
</evidence>
<dbReference type="Pfam" id="PF02321">
    <property type="entry name" value="OEP"/>
    <property type="match status" value="2"/>
</dbReference>
<dbReference type="AlphaFoldDB" id="A0A809E7J3"/>
<evidence type="ECO:0000256" key="1">
    <source>
        <dbReference type="ARBA" id="ARBA00007613"/>
    </source>
</evidence>
<dbReference type="Gene3D" id="1.20.1600.10">
    <property type="entry name" value="Outer membrane efflux proteins (OEP)"/>
    <property type="match status" value="1"/>
</dbReference>
<evidence type="ECO:0000313" key="4">
    <source>
        <dbReference type="EMBL" id="AYB58459.1"/>
    </source>
</evidence>
<comment type="similarity">
    <text evidence="1 2">Belongs to the outer membrane factor (OMF) (TC 1.B.17) family.</text>
</comment>
<dbReference type="NCBIfam" id="TIGR01845">
    <property type="entry name" value="outer_NodT"/>
    <property type="match status" value="1"/>
</dbReference>
<reference evidence="4" key="1">
    <citation type="submission" date="2018-01" db="EMBL/GenBank/DDBJ databases">
        <title>Complete Genome Sequence of three strains from Ralstonia solanacearum ecotype Moko sequevar IIA-53 from Brazil.</title>
        <authorList>
            <person name="Silva J.R."/>
            <person name="Albuquerque G.M.R."/>
            <person name="Pais A.K.L."/>
            <person name="Silva A.M.F."/>
            <person name="Boiteux M.E.N.F."/>
            <person name="Souza E.B."/>
            <person name="Mariano R.L.R."/>
        </authorList>
    </citation>
    <scope>NUCLEOTIDE SEQUENCE [LARGE SCALE GENOMIC DNA]</scope>
    <source>
        <strain evidence="4">SFC</strain>
        <plasmid evidence="4">unnamed</plasmid>
    </source>
</reference>
<keyword evidence="2" id="KW-0564">Palmitate</keyword>
<keyword evidence="3" id="KW-0175">Coiled coil</keyword>
<name>A0A809E7J3_RALSL</name>
<proteinExistence type="inferred from homology"/>
<dbReference type="GO" id="GO:0005886">
    <property type="term" value="C:plasma membrane"/>
    <property type="evidence" value="ECO:0007669"/>
    <property type="project" value="UniProtKB-SubCell"/>
</dbReference>
<sequence>MNPSRPAGTPWPAGLVRRAAPVLLALALAACAVGPDYRTPQLAGVEAPAGWHATLPHHGSRMMLARWWEQFHDTALTQLIEQAGADSPTLAQAVGRVREARASVSSSRAALLPQLKGSGSAVRQGGFGGSQFLGGAGGTGVSSTSLSPTLGLGTFTTLAASADASWELDLFGGKRRSLEGADARLEASLADWHDARVTLSAEVANTYLQQRECEALVAIGETTRASRRETLQLTERKFGAGFVAPADLAQAQATVADATNALESQRAQCEQGLDQLVTLTGLDHAALVALLAPGKGRMLAPPDAGAPDVPAQVLSQRSDVSSAERAVAGASADIGVAVASRLPSLTLAGSIGINTFRISGQSLTTKSWSFGPSVSLPVFDGGSGAARVETARARYDQALASYRAKVRQAVQEVEDALVRLDAAGRCLDAATVADAQYAKVLEAASARYRLGAGSLLQLEDVRRTTLSASQALAAAQQLAREIAALPQPCMLADRASVYRQWDLPLDAALRQEGAHGTPLVFTDGIAGAARFAQGAGRHGAPG</sequence>
<protein>
    <submittedName>
        <fullName evidence="4">RND transporter</fullName>
    </submittedName>
</protein>
<feature type="signal peptide" evidence="2">
    <location>
        <begin position="1"/>
        <end position="32"/>
    </location>
</feature>
<evidence type="ECO:0000256" key="2">
    <source>
        <dbReference type="RuleBase" id="RU362097"/>
    </source>
</evidence>
<keyword evidence="4" id="KW-0614">Plasmid</keyword>
<accession>A0A809E7J3</accession>
<keyword evidence="2" id="KW-1134">Transmembrane beta strand</keyword>
<geneLocation type="plasmid" evidence="4">
    <name>unnamed</name>
</geneLocation>